<name>D9R7E4_LACSW</name>
<proteinExistence type="predicted"/>
<accession>D9R7E4</accession>
<reference evidence="2" key="1">
    <citation type="submission" date="2010-07" db="EMBL/GenBank/DDBJ databases">
        <title>Complete sequence of Clostridium saccharolyticum WM1.</title>
        <authorList>
            <consortium name="US DOE Joint Genome Institute"/>
            <person name="Lucas S."/>
            <person name="Copeland A."/>
            <person name="Lapidus A."/>
            <person name="Cheng J.-F."/>
            <person name="Bruce D."/>
            <person name="Goodwin L."/>
            <person name="Pitluck S."/>
            <person name="Chertkov O."/>
            <person name="Detter J.C."/>
            <person name="Han C."/>
            <person name="Tapia R."/>
            <person name="Land M."/>
            <person name="Hauser L."/>
            <person name="Chang Y.-J."/>
            <person name="Jeffries C."/>
            <person name="Kyrpides N."/>
            <person name="Ivanova N."/>
            <person name="Mikhailova N."/>
            <person name="Mouttaki H."/>
            <person name="Lin L."/>
            <person name="Zhou J."/>
            <person name="Hemme C.L."/>
            <person name="Woyke T."/>
        </authorList>
    </citation>
    <scope>NUCLEOTIDE SEQUENCE [LARGE SCALE GENOMIC DNA]</scope>
    <source>
        <strain evidence="2">WM1</strain>
    </source>
</reference>
<feature type="signal peptide" evidence="1">
    <location>
        <begin position="1"/>
        <end position="22"/>
    </location>
</feature>
<protein>
    <submittedName>
        <fullName evidence="2">Uncharacterized protein</fullName>
    </submittedName>
</protein>
<dbReference type="EMBL" id="CP002109">
    <property type="protein sequence ID" value="ADL03673.1"/>
    <property type="molecule type" value="Genomic_DNA"/>
</dbReference>
<dbReference type="PaxDb" id="610130-Closa_1057"/>
<dbReference type="Gene3D" id="2.10.270.10">
    <property type="entry name" value="Cholin Binding"/>
    <property type="match status" value="1"/>
</dbReference>
<dbReference type="OrthoDB" id="1864143at2"/>
<feature type="chain" id="PRO_5038805178" evidence="1">
    <location>
        <begin position="23"/>
        <end position="336"/>
    </location>
</feature>
<dbReference type="KEGG" id="csh:Closa_1057"/>
<dbReference type="RefSeq" id="WP_013271768.1">
    <property type="nucleotide sequence ID" value="NC_014376.1"/>
</dbReference>
<gene>
    <name evidence="2" type="ordered locus">Closa_1057</name>
</gene>
<dbReference type="STRING" id="610130.Closa_1057"/>
<organism evidence="2 3">
    <name type="scientific">Lacrimispora saccharolytica (strain ATCC 35040 / DSM 2544 / NRCC 2533 / WM1)</name>
    <name type="common">Clostridium saccharolyticum</name>
    <dbReference type="NCBI Taxonomy" id="610130"/>
    <lineage>
        <taxon>Bacteria</taxon>
        <taxon>Bacillati</taxon>
        <taxon>Bacillota</taxon>
        <taxon>Clostridia</taxon>
        <taxon>Lachnospirales</taxon>
        <taxon>Lachnospiraceae</taxon>
        <taxon>Lacrimispora</taxon>
    </lineage>
</organism>
<evidence type="ECO:0000313" key="3">
    <source>
        <dbReference type="Proteomes" id="UP000001662"/>
    </source>
</evidence>
<dbReference type="eggNOG" id="ENOG5032RT6">
    <property type="taxonomic scope" value="Bacteria"/>
</dbReference>
<keyword evidence="3" id="KW-1185">Reference proteome</keyword>
<sequence length="336" mass="37802">MKKIIKLLTVTSLLSLSMAATAQAGVWKQDGHGWWWQDGDKSYPTSAWKWIDSDEDGMAECYYFDENGYLLTGTTAPDGSMVNESGAWLDEGIVRQRAANPYASRNINQKGLELYQEADQKSSLLPGLDISADIRMNFSFDQLDIPISMNTQLKYHDLNTPAMEFLSRTSMDMLGIRKSETSFYTNGCYYSDMGEYEKYKMKIGYEDMTKNITLGGLTGQFGAFLDNVQIADGEAGNKILMYSCKAEGLESHLSNFYHEVWPALSDSNFKINGIQGKAVISPEGYFSRETISIYTTVTEDDETMGILMNMDLNYKDPGKVISIEFPSTEGYEEVIY</sequence>
<evidence type="ECO:0000313" key="2">
    <source>
        <dbReference type="EMBL" id="ADL03673.1"/>
    </source>
</evidence>
<dbReference type="SUPFAM" id="SSF69360">
    <property type="entry name" value="Cell wall binding repeat"/>
    <property type="match status" value="1"/>
</dbReference>
<dbReference type="HOGENOM" id="CLU_777742_0_0_9"/>
<evidence type="ECO:0000256" key="1">
    <source>
        <dbReference type="SAM" id="SignalP"/>
    </source>
</evidence>
<keyword evidence="1" id="KW-0732">Signal</keyword>
<dbReference type="AlphaFoldDB" id="D9R7E4"/>
<dbReference type="Proteomes" id="UP000001662">
    <property type="component" value="Chromosome"/>
</dbReference>